<protein>
    <submittedName>
        <fullName evidence="2">Uncharacterized protein</fullName>
    </submittedName>
</protein>
<keyword evidence="3" id="KW-1185">Reference proteome</keyword>
<dbReference type="KEGG" id="afn:Acfer_1142"/>
<organism evidence="2 3">
    <name type="scientific">Acidaminococcus fermentans (strain ATCC 25085 / DSM 20731 / CCUG 9996 / CIP 106432 / VR4)</name>
    <dbReference type="NCBI Taxonomy" id="591001"/>
    <lineage>
        <taxon>Bacteria</taxon>
        <taxon>Bacillati</taxon>
        <taxon>Bacillota</taxon>
        <taxon>Negativicutes</taxon>
        <taxon>Acidaminococcales</taxon>
        <taxon>Acidaminococcaceae</taxon>
        <taxon>Acidaminococcus</taxon>
    </lineage>
</organism>
<feature type="transmembrane region" description="Helical" evidence="1">
    <location>
        <begin position="6"/>
        <end position="27"/>
    </location>
</feature>
<dbReference type="HOGENOM" id="CLU_2875431_0_0_9"/>
<dbReference type="EMBL" id="CP001859">
    <property type="protein sequence ID" value="ADB47508.1"/>
    <property type="molecule type" value="Genomic_DNA"/>
</dbReference>
<proteinExistence type="predicted"/>
<dbReference type="Proteomes" id="UP000001902">
    <property type="component" value="Chromosome"/>
</dbReference>
<dbReference type="AlphaFoldDB" id="D2RKA6"/>
<reference evidence="2 3" key="1">
    <citation type="journal article" date="2010" name="Stand. Genomic Sci.">
        <title>Complete genome sequence of Acidaminococcus fermentans type strain (VR4).</title>
        <authorList>
            <person name="Chang Y.J."/>
            <person name="Pukall R."/>
            <person name="Saunders E."/>
            <person name="Lapidus A."/>
            <person name="Copeland A."/>
            <person name="Nolan M."/>
            <person name="Glavina Del Rio T."/>
            <person name="Lucas S."/>
            <person name="Chen F."/>
            <person name="Tice H."/>
            <person name="Cheng J.F."/>
            <person name="Han C."/>
            <person name="Detter J.C."/>
            <person name="Bruce D."/>
            <person name="Goodwin L."/>
            <person name="Pitluck S."/>
            <person name="Mikhailova N."/>
            <person name="Liolios K."/>
            <person name="Pati A."/>
            <person name="Ivanova N."/>
            <person name="Mavromatis K."/>
            <person name="Chen A."/>
            <person name="Palaniappan K."/>
            <person name="Land M."/>
            <person name="Hauser L."/>
            <person name="Jeffries C.D."/>
            <person name="Brettin T."/>
            <person name="Rohde M."/>
            <person name="Goker M."/>
            <person name="Bristow J."/>
            <person name="Eisen J.A."/>
            <person name="Markowitz V."/>
            <person name="Hugenholtz P."/>
            <person name="Kyrpides N.C."/>
            <person name="Klenk H.P."/>
        </authorList>
    </citation>
    <scope>NUCLEOTIDE SEQUENCE [LARGE SCALE GENOMIC DNA]</scope>
    <source>
        <strain evidence="3">ATCC 25085 / DSM 20731 / CCUG 9996 / CIP 106432 / VR4</strain>
    </source>
</reference>
<evidence type="ECO:0000256" key="1">
    <source>
        <dbReference type="SAM" id="Phobius"/>
    </source>
</evidence>
<keyword evidence="1" id="KW-0812">Transmembrane</keyword>
<keyword evidence="1" id="KW-0472">Membrane</keyword>
<evidence type="ECO:0000313" key="3">
    <source>
        <dbReference type="Proteomes" id="UP000001902"/>
    </source>
</evidence>
<sequence length="63" mass="7349">MYAYQIFWIAFVVSTLAISFGIIFFAWRYQVHKREKLASSHKSSAIIRLRTKSWQGFNCASSV</sequence>
<accession>D2RKA6</accession>
<evidence type="ECO:0000313" key="2">
    <source>
        <dbReference type="EMBL" id="ADB47508.1"/>
    </source>
</evidence>
<name>D2RKA6_ACIFV</name>
<gene>
    <name evidence="2" type="ordered locus">Acfer_1142</name>
</gene>
<keyword evidence="1" id="KW-1133">Transmembrane helix</keyword>